<evidence type="ECO:0000256" key="1">
    <source>
        <dbReference type="SAM" id="SignalP"/>
    </source>
</evidence>
<gene>
    <name evidence="2" type="ORF">CERSUDRAFT_120489</name>
</gene>
<organism evidence="2 3">
    <name type="scientific">Ceriporiopsis subvermispora (strain B)</name>
    <name type="common">White-rot fungus</name>
    <name type="synonym">Gelatoporia subvermispora</name>
    <dbReference type="NCBI Taxonomy" id="914234"/>
    <lineage>
        <taxon>Eukaryota</taxon>
        <taxon>Fungi</taxon>
        <taxon>Dikarya</taxon>
        <taxon>Basidiomycota</taxon>
        <taxon>Agaricomycotina</taxon>
        <taxon>Agaricomycetes</taxon>
        <taxon>Polyporales</taxon>
        <taxon>Gelatoporiaceae</taxon>
        <taxon>Gelatoporia</taxon>
    </lineage>
</organism>
<dbReference type="EMBL" id="KB445791">
    <property type="protein sequence ID" value="EMD41368.1"/>
    <property type="molecule type" value="Genomic_DNA"/>
</dbReference>
<dbReference type="Proteomes" id="UP000016930">
    <property type="component" value="Unassembled WGS sequence"/>
</dbReference>
<evidence type="ECO:0000313" key="2">
    <source>
        <dbReference type="EMBL" id="EMD41368.1"/>
    </source>
</evidence>
<reference evidence="2 3" key="1">
    <citation type="journal article" date="2012" name="Proc. Natl. Acad. Sci. U.S.A.">
        <title>Comparative genomics of Ceriporiopsis subvermispora and Phanerochaete chrysosporium provide insight into selective ligninolysis.</title>
        <authorList>
            <person name="Fernandez-Fueyo E."/>
            <person name="Ruiz-Duenas F.J."/>
            <person name="Ferreira P."/>
            <person name="Floudas D."/>
            <person name="Hibbett D.S."/>
            <person name="Canessa P."/>
            <person name="Larrondo L.F."/>
            <person name="James T.Y."/>
            <person name="Seelenfreund D."/>
            <person name="Lobos S."/>
            <person name="Polanco R."/>
            <person name="Tello M."/>
            <person name="Honda Y."/>
            <person name="Watanabe T."/>
            <person name="Watanabe T."/>
            <person name="Ryu J.S."/>
            <person name="Kubicek C.P."/>
            <person name="Schmoll M."/>
            <person name="Gaskell J."/>
            <person name="Hammel K.E."/>
            <person name="St John F.J."/>
            <person name="Vanden Wymelenberg A."/>
            <person name="Sabat G."/>
            <person name="Splinter BonDurant S."/>
            <person name="Syed K."/>
            <person name="Yadav J.S."/>
            <person name="Doddapaneni H."/>
            <person name="Subramanian V."/>
            <person name="Lavin J.L."/>
            <person name="Oguiza J.A."/>
            <person name="Perez G."/>
            <person name="Pisabarro A.G."/>
            <person name="Ramirez L."/>
            <person name="Santoyo F."/>
            <person name="Master E."/>
            <person name="Coutinho P.M."/>
            <person name="Henrissat B."/>
            <person name="Lombard V."/>
            <person name="Magnuson J.K."/>
            <person name="Kuees U."/>
            <person name="Hori C."/>
            <person name="Igarashi K."/>
            <person name="Samejima M."/>
            <person name="Held B.W."/>
            <person name="Barry K.W."/>
            <person name="LaButti K.M."/>
            <person name="Lapidus A."/>
            <person name="Lindquist E.A."/>
            <person name="Lucas S.M."/>
            <person name="Riley R."/>
            <person name="Salamov A.A."/>
            <person name="Hoffmeister D."/>
            <person name="Schwenk D."/>
            <person name="Hadar Y."/>
            <person name="Yarden O."/>
            <person name="de Vries R.P."/>
            <person name="Wiebenga A."/>
            <person name="Stenlid J."/>
            <person name="Eastwood D."/>
            <person name="Grigoriev I.V."/>
            <person name="Berka R.M."/>
            <person name="Blanchette R.A."/>
            <person name="Kersten P."/>
            <person name="Martinez A.T."/>
            <person name="Vicuna R."/>
            <person name="Cullen D."/>
        </authorList>
    </citation>
    <scope>NUCLEOTIDE SEQUENCE [LARGE SCALE GENOMIC DNA]</scope>
    <source>
        <strain evidence="2 3">B</strain>
    </source>
</reference>
<proteinExistence type="predicted"/>
<feature type="chain" id="PRO_5004023843" description="Secreted protein" evidence="1">
    <location>
        <begin position="18"/>
        <end position="183"/>
    </location>
</feature>
<sequence length="183" mass="19456">MLKAIVTLAVLVGASSAQTMDVSFYSDNNCAGLTFSCVNLTPNTACTPVGFPPESANWANPVGIAAGTRLQIWTQTINQVACGGLNTFRLPQLQCSTLTPLNLGCGIYQNGIAKRDEASTVPEGDLPVPQQILSYASSDGFRYSMNVTGSGDKSLPQGATTDELIQFLMEHYDEKDPISDISN</sequence>
<accession>M2QWA0</accession>
<dbReference type="AlphaFoldDB" id="M2QWA0"/>
<dbReference type="HOGENOM" id="CLU_1474998_0_0_1"/>
<feature type="signal peptide" evidence="1">
    <location>
        <begin position="1"/>
        <end position="17"/>
    </location>
</feature>
<evidence type="ECO:0000313" key="3">
    <source>
        <dbReference type="Proteomes" id="UP000016930"/>
    </source>
</evidence>
<protein>
    <recommendedName>
        <fullName evidence="4">Secreted protein</fullName>
    </recommendedName>
</protein>
<keyword evidence="3" id="KW-1185">Reference proteome</keyword>
<keyword evidence="1" id="KW-0732">Signal</keyword>
<evidence type="ECO:0008006" key="4">
    <source>
        <dbReference type="Google" id="ProtNLM"/>
    </source>
</evidence>
<name>M2QWA0_CERS8</name>